<name>A0A210Q2H1_MIZYE</name>
<sequence>MAVYVTCLTAGGGLPVFTRSSGDLKPLPFPLIGSLNGVHMFGANHNVDLLSSTTDDSKVIWKVFQDSITLIIISQDDIADDCHMTNLLKFIHQSLVLLLGKEEVQNIDKNVEKFKREVKVCNSLIDHLIQAPALSTFSQLTNTVEIIAAPENNVLQNFLDAFTDAAETVYGCLLVEGKVSVATKKWWSLTANELVLLRMLVTSLSDCTSRDLPVYLPDSHPTVPHRLMTFHLTKCVQVCVICGPNPALAELEPEVVRFWKTAYDPLISVCRLHPRNFPITITLDPNILGFLVVNRDTNRCLCSTSPSLEDRSTLGDGLNTSQRKEVLQSFYKKVVGSFFSSNIEGSALRPGEYSHTPQETYITTDIHKCYAAQTGSYQIFILYADSIPTYAMR</sequence>
<dbReference type="PANTHER" id="PTHR13559:SF1">
    <property type="entry name" value="PROTEIN FUZZY HOMOLOG"/>
    <property type="match status" value="1"/>
</dbReference>
<organism evidence="8 9">
    <name type="scientific">Mizuhopecten yessoensis</name>
    <name type="common">Japanese scallop</name>
    <name type="synonym">Patinopecten yessoensis</name>
    <dbReference type="NCBI Taxonomy" id="6573"/>
    <lineage>
        <taxon>Eukaryota</taxon>
        <taxon>Metazoa</taxon>
        <taxon>Spiralia</taxon>
        <taxon>Lophotrochozoa</taxon>
        <taxon>Mollusca</taxon>
        <taxon>Bivalvia</taxon>
        <taxon>Autobranchia</taxon>
        <taxon>Pteriomorphia</taxon>
        <taxon>Pectinida</taxon>
        <taxon>Pectinoidea</taxon>
        <taxon>Pectinidae</taxon>
        <taxon>Mizuhopecten</taxon>
    </lineage>
</organism>
<reference evidence="8 9" key="1">
    <citation type="journal article" date="2017" name="Nat. Ecol. Evol.">
        <title>Scallop genome provides insights into evolution of bilaterian karyotype and development.</title>
        <authorList>
            <person name="Wang S."/>
            <person name="Zhang J."/>
            <person name="Jiao W."/>
            <person name="Li J."/>
            <person name="Xun X."/>
            <person name="Sun Y."/>
            <person name="Guo X."/>
            <person name="Huan P."/>
            <person name="Dong B."/>
            <person name="Zhang L."/>
            <person name="Hu X."/>
            <person name="Sun X."/>
            <person name="Wang J."/>
            <person name="Zhao C."/>
            <person name="Wang Y."/>
            <person name="Wang D."/>
            <person name="Huang X."/>
            <person name="Wang R."/>
            <person name="Lv J."/>
            <person name="Li Y."/>
            <person name="Zhang Z."/>
            <person name="Liu B."/>
            <person name="Lu W."/>
            <person name="Hui Y."/>
            <person name="Liang J."/>
            <person name="Zhou Z."/>
            <person name="Hou R."/>
            <person name="Li X."/>
            <person name="Liu Y."/>
            <person name="Li H."/>
            <person name="Ning X."/>
            <person name="Lin Y."/>
            <person name="Zhao L."/>
            <person name="Xing Q."/>
            <person name="Dou J."/>
            <person name="Li Y."/>
            <person name="Mao J."/>
            <person name="Guo H."/>
            <person name="Dou H."/>
            <person name="Li T."/>
            <person name="Mu C."/>
            <person name="Jiang W."/>
            <person name="Fu Q."/>
            <person name="Fu X."/>
            <person name="Miao Y."/>
            <person name="Liu J."/>
            <person name="Yu Q."/>
            <person name="Li R."/>
            <person name="Liao H."/>
            <person name="Li X."/>
            <person name="Kong Y."/>
            <person name="Jiang Z."/>
            <person name="Chourrout D."/>
            <person name="Li R."/>
            <person name="Bao Z."/>
        </authorList>
    </citation>
    <scope>NUCLEOTIDE SEQUENCE [LARGE SCALE GENOMIC DNA]</scope>
    <source>
        <strain evidence="8 9">PY_sf001</strain>
    </source>
</reference>
<dbReference type="AlphaFoldDB" id="A0A210Q2H1"/>
<comment type="caution">
    <text evidence="8">The sequence shown here is derived from an EMBL/GenBank/DDBJ whole genome shotgun (WGS) entry which is preliminary data.</text>
</comment>
<evidence type="ECO:0000256" key="4">
    <source>
        <dbReference type="ARBA" id="ARBA00023212"/>
    </source>
</evidence>
<keyword evidence="9" id="KW-1185">Reference proteome</keyword>
<feature type="domain" description="FUZ/MON1/HPS1 third Longin" evidence="7">
    <location>
        <begin position="286"/>
        <end position="393"/>
    </location>
</feature>
<evidence type="ECO:0000256" key="1">
    <source>
        <dbReference type="ARBA" id="ARBA00004245"/>
    </source>
</evidence>
<evidence type="ECO:0000256" key="3">
    <source>
        <dbReference type="ARBA" id="ARBA00022490"/>
    </source>
</evidence>
<dbReference type="GO" id="GO:0005856">
    <property type="term" value="C:cytoskeleton"/>
    <property type="evidence" value="ECO:0007669"/>
    <property type="project" value="UniProtKB-SubCell"/>
</dbReference>
<dbReference type="Pfam" id="PF19038">
    <property type="entry name" value="Fuz_longin_3"/>
    <property type="match status" value="1"/>
</dbReference>
<comment type="similarity">
    <text evidence="2">Belongs to the fuzzy family.</text>
</comment>
<dbReference type="InterPro" id="IPR043971">
    <property type="entry name" value="FUZ/MON1/HPS1_longin_2"/>
</dbReference>
<dbReference type="InterPro" id="IPR026069">
    <property type="entry name" value="Fuzzy"/>
</dbReference>
<dbReference type="EMBL" id="NEDP02005201">
    <property type="protein sequence ID" value="OWF42941.1"/>
    <property type="molecule type" value="Genomic_DNA"/>
</dbReference>
<evidence type="ECO:0000259" key="7">
    <source>
        <dbReference type="Pfam" id="PF19038"/>
    </source>
</evidence>
<dbReference type="STRING" id="6573.A0A210Q2H1"/>
<evidence type="ECO:0000259" key="5">
    <source>
        <dbReference type="Pfam" id="PF19036"/>
    </source>
</evidence>
<dbReference type="Pfam" id="PF19037">
    <property type="entry name" value="Fuz_longin_2"/>
    <property type="match status" value="1"/>
</dbReference>
<dbReference type="Pfam" id="PF19036">
    <property type="entry name" value="Fuz_longin_1"/>
    <property type="match status" value="1"/>
</dbReference>
<accession>A0A210Q2H1</accession>
<dbReference type="InterPro" id="IPR043970">
    <property type="entry name" value="FUZ/MON1/HPS1_longin_3"/>
</dbReference>
<dbReference type="GO" id="GO:0016192">
    <property type="term" value="P:vesicle-mediated transport"/>
    <property type="evidence" value="ECO:0007669"/>
    <property type="project" value="InterPro"/>
</dbReference>
<proteinExistence type="inferred from homology"/>
<evidence type="ECO:0000313" key="8">
    <source>
        <dbReference type="EMBL" id="OWF42941.1"/>
    </source>
</evidence>
<keyword evidence="3" id="KW-0963">Cytoplasm</keyword>
<evidence type="ECO:0000256" key="2">
    <source>
        <dbReference type="ARBA" id="ARBA00008550"/>
    </source>
</evidence>
<feature type="domain" description="FUZ/MON1/HPS1 first Longin" evidence="5">
    <location>
        <begin position="4"/>
        <end position="128"/>
    </location>
</feature>
<dbReference type="InterPro" id="IPR043972">
    <property type="entry name" value="FUZ/MON1/HPS1_longin_1"/>
</dbReference>
<keyword evidence="4" id="KW-0206">Cytoskeleton</keyword>
<gene>
    <name evidence="8" type="ORF">KP79_PYT18094</name>
</gene>
<dbReference type="Proteomes" id="UP000242188">
    <property type="component" value="Unassembled WGS sequence"/>
</dbReference>
<evidence type="ECO:0000259" key="6">
    <source>
        <dbReference type="Pfam" id="PF19037"/>
    </source>
</evidence>
<feature type="domain" description="FUZ/MON1/HPS1 second Longin" evidence="6">
    <location>
        <begin position="167"/>
        <end position="260"/>
    </location>
</feature>
<dbReference type="OrthoDB" id="74835at2759"/>
<protein>
    <submittedName>
        <fullName evidence="8">Protein fuzzy-like</fullName>
    </submittedName>
</protein>
<dbReference type="PANTHER" id="PTHR13559">
    <property type="entry name" value="INTRACELLULAR TRAFFIC PROTEIN-RELATED"/>
    <property type="match status" value="1"/>
</dbReference>
<dbReference type="GO" id="GO:1905515">
    <property type="term" value="P:non-motile cilium assembly"/>
    <property type="evidence" value="ECO:0007669"/>
    <property type="project" value="TreeGrafter"/>
</dbReference>
<evidence type="ECO:0000313" key="9">
    <source>
        <dbReference type="Proteomes" id="UP000242188"/>
    </source>
</evidence>
<comment type="subcellular location">
    <subcellularLocation>
        <location evidence="1">Cytoplasm</location>
        <location evidence="1">Cytoskeleton</location>
    </subcellularLocation>
</comment>